<dbReference type="InterPro" id="IPR002078">
    <property type="entry name" value="Sigma_54_int"/>
</dbReference>
<evidence type="ECO:0000256" key="6">
    <source>
        <dbReference type="PROSITE-ProRule" id="PRU00169"/>
    </source>
</evidence>
<dbReference type="SUPFAM" id="SSF52172">
    <property type="entry name" value="CheY-like"/>
    <property type="match status" value="1"/>
</dbReference>
<name>A0A1M5WZD7_9FLAO</name>
<gene>
    <name evidence="10" type="ORF">SAMN05444281_2781</name>
</gene>
<evidence type="ECO:0000313" key="10">
    <source>
        <dbReference type="EMBL" id="SHH93045.1"/>
    </source>
</evidence>
<dbReference type="Gene3D" id="3.40.50.2300">
    <property type="match status" value="1"/>
</dbReference>
<evidence type="ECO:0000259" key="9">
    <source>
        <dbReference type="PROSITE" id="PS50110"/>
    </source>
</evidence>
<dbReference type="PANTHER" id="PTHR32071">
    <property type="entry name" value="TRANSCRIPTIONAL REGULATORY PROTEIN"/>
    <property type="match status" value="1"/>
</dbReference>
<dbReference type="Pfam" id="PF25601">
    <property type="entry name" value="AAA_lid_14"/>
    <property type="match status" value="1"/>
</dbReference>
<sequence>MKEGNILIIDDNKSVLSALELLLQSTYQTITTFSNPNQITSIQNLHNYDLVLLDMNFSAGINTGNEGLYWLKRIKEMSPDISVIMITAYGDVELAVRALKEGATDFILKPWDNKKLLATLQSAFQLRQSKRKIQQLEQNEKSLKSIINKNNRSIIGNSKALLDILKTTKKVAKTDANVLITGENGTGKELIAKELHQWSNRKDEVLVCVDMGSITESLFESELFGHVKGAFTDAREDRTGKFEAAHKGTLFLDEIGNLPLTLQAKLLAVIQNREVVKIGSNKPIPVDIRLICATNCNLHKMVEEGLFREDLLYRINTIHIEVPALKDREGDILILADFFLNLYSNKYGKGKLSIDKSAQKKLTNHNWPGNIRELQHTIERCVILSDNNTLAASDFIFKERPQIFQKTLDTTLDIMEKSMISNAISKHEGNYSAAANQLGVTRQTLYNKIKRYDL</sequence>
<organism evidence="10 11">
    <name type="scientific">Wenyingzhuangia marina</name>
    <dbReference type="NCBI Taxonomy" id="1195760"/>
    <lineage>
        <taxon>Bacteria</taxon>
        <taxon>Pseudomonadati</taxon>
        <taxon>Bacteroidota</taxon>
        <taxon>Flavobacteriia</taxon>
        <taxon>Flavobacteriales</taxon>
        <taxon>Flavobacteriaceae</taxon>
        <taxon>Wenyingzhuangia</taxon>
    </lineage>
</organism>
<keyword evidence="7" id="KW-0175">Coiled coil</keyword>
<dbReference type="InterPro" id="IPR009057">
    <property type="entry name" value="Homeodomain-like_sf"/>
</dbReference>
<dbReference type="GO" id="GO:0005524">
    <property type="term" value="F:ATP binding"/>
    <property type="evidence" value="ECO:0007669"/>
    <property type="project" value="UniProtKB-KW"/>
</dbReference>
<dbReference type="Gene3D" id="1.10.10.60">
    <property type="entry name" value="Homeodomain-like"/>
    <property type="match status" value="1"/>
</dbReference>
<dbReference type="FunFam" id="3.40.50.300:FF:000006">
    <property type="entry name" value="DNA-binding transcriptional regulator NtrC"/>
    <property type="match status" value="1"/>
</dbReference>
<protein>
    <submittedName>
        <fullName evidence="10">DNA-binding transcriptional response regulator, NtrC family, contains REC, AAA-type ATPase, and a Fis-type DNA-binding domains</fullName>
    </submittedName>
</protein>
<dbReference type="SMART" id="SM00448">
    <property type="entry name" value="REC"/>
    <property type="match status" value="1"/>
</dbReference>
<keyword evidence="3" id="KW-0805">Transcription regulation</keyword>
<dbReference type="Gene3D" id="3.40.50.300">
    <property type="entry name" value="P-loop containing nucleotide triphosphate hydrolases"/>
    <property type="match status" value="1"/>
</dbReference>
<keyword evidence="1" id="KW-0547">Nucleotide-binding</keyword>
<dbReference type="InterPro" id="IPR003593">
    <property type="entry name" value="AAA+_ATPase"/>
</dbReference>
<dbReference type="InterPro" id="IPR025943">
    <property type="entry name" value="Sigma_54_int_dom_ATP-bd_2"/>
</dbReference>
<dbReference type="AlphaFoldDB" id="A0A1M5WZD7"/>
<dbReference type="Pfam" id="PF02954">
    <property type="entry name" value="HTH_8"/>
    <property type="match status" value="1"/>
</dbReference>
<keyword evidence="2" id="KW-0067">ATP-binding</keyword>
<dbReference type="PRINTS" id="PR01590">
    <property type="entry name" value="HTHFIS"/>
</dbReference>
<keyword evidence="11" id="KW-1185">Reference proteome</keyword>
<dbReference type="STRING" id="1195760.SAMN05444281_2781"/>
<evidence type="ECO:0000313" key="11">
    <source>
        <dbReference type="Proteomes" id="UP000184109"/>
    </source>
</evidence>
<dbReference type="Pfam" id="PF00072">
    <property type="entry name" value="Response_reg"/>
    <property type="match status" value="1"/>
</dbReference>
<dbReference type="CDD" id="cd00009">
    <property type="entry name" value="AAA"/>
    <property type="match status" value="1"/>
</dbReference>
<dbReference type="PROSITE" id="PS00688">
    <property type="entry name" value="SIGMA54_INTERACT_3"/>
    <property type="match status" value="1"/>
</dbReference>
<dbReference type="SUPFAM" id="SSF52540">
    <property type="entry name" value="P-loop containing nucleoside triphosphate hydrolases"/>
    <property type="match status" value="1"/>
</dbReference>
<evidence type="ECO:0000256" key="7">
    <source>
        <dbReference type="SAM" id="Coils"/>
    </source>
</evidence>
<dbReference type="SMART" id="SM00382">
    <property type="entry name" value="AAA"/>
    <property type="match status" value="1"/>
</dbReference>
<evidence type="ECO:0000256" key="4">
    <source>
        <dbReference type="ARBA" id="ARBA00023125"/>
    </source>
</evidence>
<dbReference type="InterPro" id="IPR027417">
    <property type="entry name" value="P-loop_NTPase"/>
</dbReference>
<evidence type="ECO:0000256" key="3">
    <source>
        <dbReference type="ARBA" id="ARBA00023015"/>
    </source>
</evidence>
<dbReference type="GO" id="GO:0006355">
    <property type="term" value="P:regulation of DNA-templated transcription"/>
    <property type="evidence" value="ECO:0007669"/>
    <property type="project" value="InterPro"/>
</dbReference>
<reference evidence="11" key="1">
    <citation type="submission" date="2016-11" db="EMBL/GenBank/DDBJ databases">
        <authorList>
            <person name="Varghese N."/>
            <person name="Submissions S."/>
        </authorList>
    </citation>
    <scope>NUCLEOTIDE SEQUENCE [LARGE SCALE GENOMIC DNA]</scope>
    <source>
        <strain evidence="11">DSM 100572</strain>
    </source>
</reference>
<dbReference type="Pfam" id="PF00158">
    <property type="entry name" value="Sigma54_activat"/>
    <property type="match status" value="1"/>
</dbReference>
<dbReference type="PROSITE" id="PS50110">
    <property type="entry name" value="RESPONSE_REGULATORY"/>
    <property type="match status" value="1"/>
</dbReference>
<keyword evidence="4 10" id="KW-0238">DNA-binding</keyword>
<proteinExistence type="predicted"/>
<evidence type="ECO:0000256" key="1">
    <source>
        <dbReference type="ARBA" id="ARBA00022741"/>
    </source>
</evidence>
<accession>A0A1M5WZD7</accession>
<evidence type="ECO:0000259" key="8">
    <source>
        <dbReference type="PROSITE" id="PS50045"/>
    </source>
</evidence>
<evidence type="ECO:0000256" key="2">
    <source>
        <dbReference type="ARBA" id="ARBA00022840"/>
    </source>
</evidence>
<dbReference type="GO" id="GO:0000160">
    <property type="term" value="P:phosphorelay signal transduction system"/>
    <property type="evidence" value="ECO:0007669"/>
    <property type="project" value="InterPro"/>
</dbReference>
<dbReference type="OrthoDB" id="5401077at2"/>
<dbReference type="PROSITE" id="PS50045">
    <property type="entry name" value="SIGMA54_INTERACT_4"/>
    <property type="match status" value="1"/>
</dbReference>
<feature type="modified residue" description="4-aspartylphosphate" evidence="6">
    <location>
        <position position="54"/>
    </location>
</feature>
<feature type="domain" description="Sigma-54 factor interaction" evidence="8">
    <location>
        <begin position="154"/>
        <end position="383"/>
    </location>
</feature>
<dbReference type="InterPro" id="IPR025944">
    <property type="entry name" value="Sigma_54_int_dom_CS"/>
</dbReference>
<keyword evidence="5" id="KW-0804">Transcription</keyword>
<feature type="coiled-coil region" evidence="7">
    <location>
        <begin position="126"/>
        <end position="153"/>
    </location>
</feature>
<dbReference type="EMBL" id="FQXQ01000008">
    <property type="protein sequence ID" value="SHH93045.1"/>
    <property type="molecule type" value="Genomic_DNA"/>
</dbReference>
<dbReference type="PROSITE" id="PS00676">
    <property type="entry name" value="SIGMA54_INTERACT_2"/>
    <property type="match status" value="1"/>
</dbReference>
<dbReference type="InterPro" id="IPR002197">
    <property type="entry name" value="HTH_Fis"/>
</dbReference>
<dbReference type="GO" id="GO:0043565">
    <property type="term" value="F:sequence-specific DNA binding"/>
    <property type="evidence" value="ECO:0007669"/>
    <property type="project" value="InterPro"/>
</dbReference>
<keyword evidence="6" id="KW-0597">Phosphoprotein</keyword>
<dbReference type="SUPFAM" id="SSF46689">
    <property type="entry name" value="Homeodomain-like"/>
    <property type="match status" value="1"/>
</dbReference>
<dbReference type="RefSeq" id="WP_073122581.1">
    <property type="nucleotide sequence ID" value="NZ_BMEN01000008.1"/>
</dbReference>
<dbReference type="Gene3D" id="1.10.8.60">
    <property type="match status" value="1"/>
</dbReference>
<dbReference type="InterPro" id="IPR011006">
    <property type="entry name" value="CheY-like_superfamily"/>
</dbReference>
<dbReference type="InterPro" id="IPR001789">
    <property type="entry name" value="Sig_transdc_resp-reg_receiver"/>
</dbReference>
<evidence type="ECO:0000256" key="5">
    <source>
        <dbReference type="ARBA" id="ARBA00023163"/>
    </source>
</evidence>
<dbReference type="PANTHER" id="PTHR32071:SF113">
    <property type="entry name" value="ALGINATE BIOSYNTHESIS TRANSCRIPTIONAL REGULATORY PROTEIN ALGB"/>
    <property type="match status" value="1"/>
</dbReference>
<dbReference type="InterPro" id="IPR058031">
    <property type="entry name" value="AAA_lid_NorR"/>
</dbReference>
<dbReference type="Proteomes" id="UP000184109">
    <property type="component" value="Unassembled WGS sequence"/>
</dbReference>
<feature type="domain" description="Response regulatory" evidence="9">
    <location>
        <begin position="5"/>
        <end position="124"/>
    </location>
</feature>